<gene>
    <name evidence="1" type="ORF">LR48_Vigan02g010800</name>
</gene>
<sequence length="105" mass="11502">DSMVITSMANALKDPLAASEASSSSIVDERMTVEIQKKQRTTAWVVSPNVANFGLRMVVSRSSVMPLADWRGCWVGGCCCSHGERRRDDPCFAQGRRKATNVILV</sequence>
<dbReference type="EMBL" id="CM003372">
    <property type="protein sequence ID" value="KOM33958.1"/>
    <property type="molecule type" value="Genomic_DNA"/>
</dbReference>
<protein>
    <submittedName>
        <fullName evidence="1">Uncharacterized protein</fullName>
    </submittedName>
</protein>
<dbReference type="Gramene" id="KOM33958">
    <property type="protein sequence ID" value="KOM33958"/>
    <property type="gene ID" value="LR48_Vigan02g010800"/>
</dbReference>
<evidence type="ECO:0000313" key="1">
    <source>
        <dbReference type="EMBL" id="KOM33958.1"/>
    </source>
</evidence>
<dbReference type="STRING" id="3914.A0A0L9TTR5"/>
<evidence type="ECO:0000313" key="2">
    <source>
        <dbReference type="Proteomes" id="UP000053144"/>
    </source>
</evidence>
<accession>A0A0L9TTR5</accession>
<proteinExistence type="predicted"/>
<dbReference type="AlphaFoldDB" id="A0A0L9TTR5"/>
<name>A0A0L9TTR5_PHAAN</name>
<organism evidence="1 2">
    <name type="scientific">Phaseolus angularis</name>
    <name type="common">Azuki bean</name>
    <name type="synonym">Vigna angularis</name>
    <dbReference type="NCBI Taxonomy" id="3914"/>
    <lineage>
        <taxon>Eukaryota</taxon>
        <taxon>Viridiplantae</taxon>
        <taxon>Streptophyta</taxon>
        <taxon>Embryophyta</taxon>
        <taxon>Tracheophyta</taxon>
        <taxon>Spermatophyta</taxon>
        <taxon>Magnoliopsida</taxon>
        <taxon>eudicotyledons</taxon>
        <taxon>Gunneridae</taxon>
        <taxon>Pentapetalae</taxon>
        <taxon>rosids</taxon>
        <taxon>fabids</taxon>
        <taxon>Fabales</taxon>
        <taxon>Fabaceae</taxon>
        <taxon>Papilionoideae</taxon>
        <taxon>50 kb inversion clade</taxon>
        <taxon>NPAAA clade</taxon>
        <taxon>indigoferoid/millettioid clade</taxon>
        <taxon>Phaseoleae</taxon>
        <taxon>Vigna</taxon>
    </lineage>
</organism>
<reference evidence="2" key="1">
    <citation type="journal article" date="2015" name="Proc. Natl. Acad. Sci. U.S.A.">
        <title>Genome sequencing of adzuki bean (Vigna angularis) provides insight into high starch and low fat accumulation and domestication.</title>
        <authorList>
            <person name="Yang K."/>
            <person name="Tian Z."/>
            <person name="Chen C."/>
            <person name="Luo L."/>
            <person name="Zhao B."/>
            <person name="Wang Z."/>
            <person name="Yu L."/>
            <person name="Li Y."/>
            <person name="Sun Y."/>
            <person name="Li W."/>
            <person name="Chen Y."/>
            <person name="Li Y."/>
            <person name="Zhang Y."/>
            <person name="Ai D."/>
            <person name="Zhao J."/>
            <person name="Shang C."/>
            <person name="Ma Y."/>
            <person name="Wu B."/>
            <person name="Wang M."/>
            <person name="Gao L."/>
            <person name="Sun D."/>
            <person name="Zhang P."/>
            <person name="Guo F."/>
            <person name="Wang W."/>
            <person name="Li Y."/>
            <person name="Wang J."/>
            <person name="Varshney R.K."/>
            <person name="Wang J."/>
            <person name="Ling H.Q."/>
            <person name="Wan P."/>
        </authorList>
    </citation>
    <scope>NUCLEOTIDE SEQUENCE</scope>
    <source>
        <strain evidence="2">cv. Jingnong 6</strain>
    </source>
</reference>
<dbReference type="Proteomes" id="UP000053144">
    <property type="component" value="Chromosome 2"/>
</dbReference>
<feature type="non-terminal residue" evidence="1">
    <location>
        <position position="1"/>
    </location>
</feature>